<sequence>MSETLQSDDTGRLTRSSEQHLSLQAACASAVVDFGTTPLSDEDKPYKKRQAVRERWAFTQRKKGTTFKNEAVEARGGSTQRRSGQHVENSLWHFSKQRRDEFDGLRSTYNPSLSGAAFLRVIRDLTDAAHPLTNVQLPTERNDIRLFSIRVAGYDDDVYVLRRDTNGELRDLRRLRRPDDGDELHAVMAQMEKSAFQSSGRAAAMHGKSISRPRLDGLWESSRRRQEFQALYSAYRQLPGKIDTTRGHFFDELYKLTISAEKRGGGQETGVSDIRLFKIQVPGASEPVQILRRLNASGGLADIRLVSQTPLEEILDQMSDSHTLSSAVSAVLSTPRRDRHLPILWNKHLAHRLTSEWENFRRTQPKDNPVDTVAFVRHLDELCDKNPGEMADSRFGITRHTITPLGSLQPITMLRRKPEGEQTRMRVVDSEHAERQALRSLRAIGPKRKPDADVNVAPDKRRKILAQQSQQRGASTSKVAKGNPRLVGEANRASASQNTANVQSPPGTSYPQVYKVTVPQHYKERKVDIVHIVTNDVERMRGGPQTLESVYANSPELIRPPRSYESDRERQVLRWLCSALLNAFPASKEVQAYYDRASDEIWISSNSRGANRKIRMLLNEGGLQGELQNQIQAGKGNEDMNDRWLRHASRLDNVLHDRSARHPGTDPVLEAIARGGIRVSSERFNFTERGKLIDLHAERRIKQAYEKATGSTLDPNRLVGTKRPCGTCAEELQFPDDHRRGPFWQTRAANMLVSTASVMNTNIAKGIPTYISRDRNGQLNLYVSDSDSDD</sequence>
<gene>
    <name evidence="2" type="ORF">BIY29_15695</name>
</gene>
<proteinExistence type="predicted"/>
<organism evidence="2 3">
    <name type="scientific">Brenneria alni</name>
    <dbReference type="NCBI Taxonomy" id="71656"/>
    <lineage>
        <taxon>Bacteria</taxon>
        <taxon>Pseudomonadati</taxon>
        <taxon>Pseudomonadota</taxon>
        <taxon>Gammaproteobacteria</taxon>
        <taxon>Enterobacterales</taxon>
        <taxon>Pectobacteriaceae</taxon>
        <taxon>Brenneria</taxon>
    </lineage>
</organism>
<dbReference type="AlphaFoldDB" id="A0A421DKP1"/>
<dbReference type="Proteomes" id="UP000285648">
    <property type="component" value="Unassembled WGS sequence"/>
</dbReference>
<evidence type="ECO:0000313" key="3">
    <source>
        <dbReference type="Proteomes" id="UP000285648"/>
    </source>
</evidence>
<accession>A0A421DKP1</accession>
<feature type="region of interest" description="Disordered" evidence="1">
    <location>
        <begin position="465"/>
        <end position="512"/>
    </location>
</feature>
<protein>
    <submittedName>
        <fullName evidence="2">Uncharacterized protein</fullName>
    </submittedName>
</protein>
<evidence type="ECO:0000313" key="2">
    <source>
        <dbReference type="EMBL" id="RLM20194.1"/>
    </source>
</evidence>
<evidence type="ECO:0000256" key="1">
    <source>
        <dbReference type="SAM" id="MobiDB-lite"/>
    </source>
</evidence>
<dbReference type="EMBL" id="MJLZ01000042">
    <property type="protein sequence ID" value="RLM20194.1"/>
    <property type="molecule type" value="Genomic_DNA"/>
</dbReference>
<reference evidence="2 3" key="1">
    <citation type="submission" date="2016-09" db="EMBL/GenBank/DDBJ databases">
        <authorList>
            <person name="Doonan J."/>
            <person name="Pachebat J.A."/>
            <person name="Golyshin P.N."/>
            <person name="Denman S."/>
            <person name="Mcdonald J.E."/>
        </authorList>
    </citation>
    <scope>NUCLEOTIDE SEQUENCE [LARGE SCALE GENOMIC DNA]</scope>
    <source>
        <strain evidence="2 3">NCPPB 3934</strain>
    </source>
</reference>
<name>A0A421DKP1_9GAMM</name>
<comment type="caution">
    <text evidence="2">The sequence shown here is derived from an EMBL/GenBank/DDBJ whole genome shotgun (WGS) entry which is preliminary data.</text>
</comment>
<feature type="compositionally biased region" description="Polar residues" evidence="1">
    <location>
        <begin position="466"/>
        <end position="478"/>
    </location>
</feature>
<feature type="compositionally biased region" description="Polar residues" evidence="1">
    <location>
        <begin position="493"/>
        <end position="511"/>
    </location>
</feature>
<keyword evidence="3" id="KW-1185">Reference proteome</keyword>